<evidence type="ECO:0000256" key="1">
    <source>
        <dbReference type="SAM" id="MobiDB-lite"/>
    </source>
</evidence>
<accession>A0A401IP90</accession>
<proteinExistence type="predicted"/>
<feature type="region of interest" description="Disordered" evidence="1">
    <location>
        <begin position="136"/>
        <end position="155"/>
    </location>
</feature>
<sequence>MGEKKSAVKKYFVVDCDSPVPSTLTRTIDIQLRLHEHLNASIPSSDDSFNIIVGVTKGDIEQCETALRIVMESINHQRGRIDIREYCILNSITGCVEAGKVGPPDVKGKLHVLSKRPATKALFKDKSCWWNQHKRLKRRRRASKTTSAKQNEGSH</sequence>
<evidence type="ECO:0000313" key="2">
    <source>
        <dbReference type="EMBL" id="GBG35438.1"/>
    </source>
</evidence>
<feature type="compositionally biased region" description="Polar residues" evidence="1">
    <location>
        <begin position="144"/>
        <end position="155"/>
    </location>
</feature>
<protein>
    <submittedName>
        <fullName evidence="2">Wsv270-like protein</fullName>
    </submittedName>
</protein>
<comment type="caution">
    <text evidence="2">The sequence shown here is derived from an EMBL/GenBank/DDBJ whole genome shotgun (WGS) entry which is preliminary data.</text>
</comment>
<dbReference type="EMBL" id="BFCE01000001">
    <property type="protein sequence ID" value="GBG35438.1"/>
    <property type="molecule type" value="Genomic_DNA"/>
</dbReference>
<name>A0A401IP90_9VIRU</name>
<reference evidence="2" key="1">
    <citation type="journal article" date="2018" name="J. Virol.">
        <title>Crustacean Genome Exploration Reveals the Evolutionary Origin of White Spot Syndrome Virus.</title>
        <authorList>
            <person name="Kawato S."/>
            <person name="Shitara A."/>
            <person name="Wang Y."/>
            <person name="Nozaki R."/>
            <person name="Kondo H."/>
            <person name="Hirono I."/>
        </authorList>
    </citation>
    <scope>NUCLEOTIDE SEQUENCE</scope>
    <source>
        <strain evidence="2">Mikawa-1</strain>
    </source>
</reference>
<organism evidence="2">
    <name type="scientific">Metapenaeus ensis nimavirus</name>
    <dbReference type="NCBI Taxonomy" id="2133794"/>
    <lineage>
        <taxon>Viruses</taxon>
        <taxon>Viruses incertae sedis</taxon>
        <taxon>Naldaviricetes</taxon>
        <taxon>Nimaviridae</taxon>
    </lineage>
</organism>